<proteinExistence type="predicted"/>
<dbReference type="AlphaFoldDB" id="A0AA90SKA5"/>
<reference evidence="2" key="1">
    <citation type="submission" date="2023-08" db="EMBL/GenBank/DDBJ databases">
        <title>The draft genome of Tsukamurella strandjordii strain 050030.</title>
        <authorList>
            <person name="Zhao F."/>
            <person name="Feng Y."/>
            <person name="Zong Z."/>
        </authorList>
    </citation>
    <scope>NUCLEOTIDE SEQUENCE</scope>
    <source>
        <strain evidence="2">050030</strain>
    </source>
</reference>
<comment type="caution">
    <text evidence="2">The sequence shown here is derived from an EMBL/GenBank/DDBJ whole genome shotgun (WGS) entry which is preliminary data.</text>
</comment>
<keyword evidence="1" id="KW-0472">Membrane</keyword>
<evidence type="ECO:0000313" key="2">
    <source>
        <dbReference type="EMBL" id="MDP0397088.1"/>
    </source>
</evidence>
<dbReference type="Proteomes" id="UP001178281">
    <property type="component" value="Unassembled WGS sequence"/>
</dbReference>
<keyword evidence="1" id="KW-0812">Transmembrane</keyword>
<dbReference type="EMBL" id="JAUTIX010000001">
    <property type="protein sequence ID" value="MDP0397088.1"/>
    <property type="molecule type" value="Genomic_DNA"/>
</dbReference>
<organism evidence="2 3">
    <name type="scientific">Tsukamurella strandjordii</name>
    <dbReference type="NCBI Taxonomy" id="147577"/>
    <lineage>
        <taxon>Bacteria</taxon>
        <taxon>Bacillati</taxon>
        <taxon>Actinomycetota</taxon>
        <taxon>Actinomycetes</taxon>
        <taxon>Mycobacteriales</taxon>
        <taxon>Tsukamurellaceae</taxon>
        <taxon>Tsukamurella</taxon>
    </lineage>
</organism>
<sequence>MTVLVAGQDPAGATAVAEALGARAAVVGADGALTPLGDPPGEVERAVYVLDACVPADAVDVVALGRLRARYGTVVAATGADVYPGAAATCTDSARRLGVDVLPVEAGMPAVRAALEAALPEPVAPVAVERPGPGLERADRSAYLRSTIARMRATLLAESADRFRGSDDDAAPEQVRARLDRASAALERSLYEHLRGAYRGTFAGWPSPPEPAVPVLSRPGPPEPPAHRRRPEDAAVLVLGASAGLGIGRAVAAPLEALGALRWLALPISLLVGVAAALWLLRVRRRTTARATRRSWSDGAAAAHRQRVEYELAAALVAAESDAALRLARGPGTEPRPDASNGYGP</sequence>
<dbReference type="RefSeq" id="WP_220656893.1">
    <property type="nucleotide sequence ID" value="NZ_JAUTIX010000001.1"/>
</dbReference>
<evidence type="ECO:0000313" key="3">
    <source>
        <dbReference type="Proteomes" id="UP001178281"/>
    </source>
</evidence>
<gene>
    <name evidence="2" type="ORF">Q7X28_04030</name>
</gene>
<feature type="transmembrane region" description="Helical" evidence="1">
    <location>
        <begin position="261"/>
        <end position="281"/>
    </location>
</feature>
<name>A0AA90SKA5_9ACTN</name>
<keyword evidence="3" id="KW-1185">Reference proteome</keyword>
<keyword evidence="1" id="KW-1133">Transmembrane helix</keyword>
<protein>
    <submittedName>
        <fullName evidence="2">Uncharacterized protein</fullName>
    </submittedName>
</protein>
<accession>A0AA90SKA5</accession>
<evidence type="ECO:0000256" key="1">
    <source>
        <dbReference type="SAM" id="Phobius"/>
    </source>
</evidence>